<dbReference type="Gene3D" id="3.40.50.620">
    <property type="entry name" value="HUPs"/>
    <property type="match status" value="2"/>
</dbReference>
<organism evidence="5">
    <name type="scientific">Thermomicrobium roseum</name>
    <dbReference type="NCBI Taxonomy" id="500"/>
    <lineage>
        <taxon>Bacteria</taxon>
        <taxon>Pseudomonadati</taxon>
        <taxon>Thermomicrobiota</taxon>
        <taxon>Thermomicrobia</taxon>
        <taxon>Thermomicrobiales</taxon>
        <taxon>Thermomicrobiaceae</taxon>
        <taxon>Thermomicrobium</taxon>
    </lineage>
</organism>
<proteinExistence type="inferred from homology"/>
<accession>A0A7C2B3R0</accession>
<dbReference type="GO" id="GO:0005524">
    <property type="term" value="F:ATP binding"/>
    <property type="evidence" value="ECO:0007669"/>
    <property type="project" value="UniProtKB-KW"/>
</dbReference>
<dbReference type="PANTHER" id="PTHR46268">
    <property type="entry name" value="STRESS RESPONSE PROTEIN NHAX"/>
    <property type="match status" value="1"/>
</dbReference>
<dbReference type="Pfam" id="PF00582">
    <property type="entry name" value="Usp"/>
    <property type="match status" value="2"/>
</dbReference>
<evidence type="ECO:0000259" key="4">
    <source>
        <dbReference type="Pfam" id="PF00582"/>
    </source>
</evidence>
<dbReference type="InterPro" id="IPR006015">
    <property type="entry name" value="Universal_stress_UspA"/>
</dbReference>
<keyword evidence="2" id="KW-0547">Nucleotide-binding</keyword>
<dbReference type="EMBL" id="DSJL01000001">
    <property type="protein sequence ID" value="HEF64244.1"/>
    <property type="molecule type" value="Genomic_DNA"/>
</dbReference>
<protein>
    <submittedName>
        <fullName evidence="5">Universal stress protein</fullName>
    </submittedName>
</protein>
<comment type="similarity">
    <text evidence="1">Belongs to the universal stress protein A family.</text>
</comment>
<dbReference type="SUPFAM" id="SSF52402">
    <property type="entry name" value="Adenine nucleotide alpha hydrolases-like"/>
    <property type="match status" value="2"/>
</dbReference>
<evidence type="ECO:0000313" key="5">
    <source>
        <dbReference type="EMBL" id="HEF64244.1"/>
    </source>
</evidence>
<feature type="domain" description="UspA" evidence="4">
    <location>
        <begin position="1"/>
        <end position="144"/>
    </location>
</feature>
<feature type="domain" description="UspA" evidence="4">
    <location>
        <begin position="154"/>
        <end position="296"/>
    </location>
</feature>
<evidence type="ECO:0000256" key="1">
    <source>
        <dbReference type="ARBA" id="ARBA00008791"/>
    </source>
</evidence>
<name>A0A7C2B3R0_THERO</name>
<evidence type="ECO:0000256" key="2">
    <source>
        <dbReference type="ARBA" id="ARBA00022741"/>
    </source>
</evidence>
<dbReference type="InterPro" id="IPR014729">
    <property type="entry name" value="Rossmann-like_a/b/a_fold"/>
</dbReference>
<dbReference type="PRINTS" id="PR01438">
    <property type="entry name" value="UNVRSLSTRESS"/>
</dbReference>
<evidence type="ECO:0000256" key="3">
    <source>
        <dbReference type="ARBA" id="ARBA00022840"/>
    </source>
</evidence>
<keyword evidence="3" id="KW-0067">ATP-binding</keyword>
<reference evidence="5" key="1">
    <citation type="journal article" date="2020" name="mSystems">
        <title>Genome- and Community-Level Interaction Insights into Carbon Utilization and Element Cycling Functions of Hydrothermarchaeota in Hydrothermal Sediment.</title>
        <authorList>
            <person name="Zhou Z."/>
            <person name="Liu Y."/>
            <person name="Xu W."/>
            <person name="Pan J."/>
            <person name="Luo Z.H."/>
            <person name="Li M."/>
        </authorList>
    </citation>
    <scope>NUCLEOTIDE SEQUENCE [LARGE SCALE GENOMIC DNA]</scope>
    <source>
        <strain evidence="5">SpSt-222</strain>
    </source>
</reference>
<dbReference type="AlphaFoldDB" id="A0A7C2B3R0"/>
<dbReference type="CDD" id="cd00293">
    <property type="entry name" value="USP-like"/>
    <property type="match status" value="2"/>
</dbReference>
<dbReference type="PANTHER" id="PTHR46268:SF27">
    <property type="entry name" value="UNIVERSAL STRESS PROTEIN RV2623"/>
    <property type="match status" value="1"/>
</dbReference>
<dbReference type="InterPro" id="IPR006016">
    <property type="entry name" value="UspA"/>
</dbReference>
<comment type="caution">
    <text evidence="5">The sequence shown here is derived from an EMBL/GenBank/DDBJ whole genome shotgun (WGS) entry which is preliminary data.</text>
</comment>
<sequence length="305" mass="33308">MIETVLAAHDGSTAADAVLPASALLARLFLAPVVVVRVLETMRPFYDPTRGEVVWLSPEESRLDVAAEEFLAEQLAVLEQLGVQARAVVRLGRAEEELVAEATRWPAPVLVVASHGRGGLGRAVLGSIADRVLRTAPCPVLVVRVGGAPLERLEHVLVPLDGSEQAERALPYACALAERAHARITLVRVAETYREVLLEWRGRPIAAAAQEMLRQLEQEALAYLEDVRARVPGHLEVRIQMLSGEPKRELVAAVERERPDLVVLTTRGRGGVTRWLLGSVTERLATATRVPLFVVPSETTDERPL</sequence>
<gene>
    <name evidence="5" type="ORF">ENP47_01320</name>
</gene>